<accession>A0A4Y2DZJ4</accession>
<dbReference type="AlphaFoldDB" id="A0A4Y2DZJ4"/>
<organism evidence="1 2">
    <name type="scientific">Araneus ventricosus</name>
    <name type="common">Orbweaver spider</name>
    <name type="synonym">Epeira ventricosa</name>
    <dbReference type="NCBI Taxonomy" id="182803"/>
    <lineage>
        <taxon>Eukaryota</taxon>
        <taxon>Metazoa</taxon>
        <taxon>Ecdysozoa</taxon>
        <taxon>Arthropoda</taxon>
        <taxon>Chelicerata</taxon>
        <taxon>Arachnida</taxon>
        <taxon>Araneae</taxon>
        <taxon>Araneomorphae</taxon>
        <taxon>Entelegynae</taxon>
        <taxon>Araneoidea</taxon>
        <taxon>Araneidae</taxon>
        <taxon>Araneus</taxon>
    </lineage>
</organism>
<evidence type="ECO:0000313" key="2">
    <source>
        <dbReference type="Proteomes" id="UP000499080"/>
    </source>
</evidence>
<dbReference type="EMBL" id="BGPR01000476">
    <property type="protein sequence ID" value="GBM22242.1"/>
    <property type="molecule type" value="Genomic_DNA"/>
</dbReference>
<sequence>MTSATQITCVYTLPVTPAFSDFFCKPRIPSPTHASLPPPHFRIMARQTEWRGMMEIRSSWMSTPIPTCVPIDRRFWCGEVRGLGACE</sequence>
<comment type="caution">
    <text evidence="1">The sequence shown here is derived from an EMBL/GenBank/DDBJ whole genome shotgun (WGS) entry which is preliminary data.</text>
</comment>
<dbReference type="Proteomes" id="UP000499080">
    <property type="component" value="Unassembled WGS sequence"/>
</dbReference>
<protein>
    <submittedName>
        <fullName evidence="1">Uncharacterized protein</fullName>
    </submittedName>
</protein>
<gene>
    <name evidence="1" type="ORF">AVEN_273428_1</name>
</gene>
<keyword evidence="2" id="KW-1185">Reference proteome</keyword>
<reference evidence="1 2" key="1">
    <citation type="journal article" date="2019" name="Sci. Rep.">
        <title>Orb-weaving spider Araneus ventricosus genome elucidates the spidroin gene catalogue.</title>
        <authorList>
            <person name="Kono N."/>
            <person name="Nakamura H."/>
            <person name="Ohtoshi R."/>
            <person name="Moran D.A.P."/>
            <person name="Shinohara A."/>
            <person name="Yoshida Y."/>
            <person name="Fujiwara M."/>
            <person name="Mori M."/>
            <person name="Tomita M."/>
            <person name="Arakawa K."/>
        </authorList>
    </citation>
    <scope>NUCLEOTIDE SEQUENCE [LARGE SCALE GENOMIC DNA]</scope>
</reference>
<evidence type="ECO:0000313" key="1">
    <source>
        <dbReference type="EMBL" id="GBM22242.1"/>
    </source>
</evidence>
<proteinExistence type="predicted"/>
<name>A0A4Y2DZJ4_ARAVE</name>